<dbReference type="PANTHER" id="PTHR21027:SF1">
    <property type="entry name" value="TRNA-SPLICING ENDONUCLEASE SUBUNIT SEN54"/>
    <property type="match status" value="1"/>
</dbReference>
<evidence type="ECO:0000256" key="2">
    <source>
        <dbReference type="ARBA" id="ARBA00022694"/>
    </source>
</evidence>
<dbReference type="GO" id="GO:0000214">
    <property type="term" value="C:tRNA-intron endonuclease complex"/>
    <property type="evidence" value="ECO:0007669"/>
    <property type="project" value="TreeGrafter"/>
</dbReference>
<keyword evidence="2" id="KW-0819">tRNA processing</keyword>
<feature type="region of interest" description="Disordered" evidence="3">
    <location>
        <begin position="382"/>
        <end position="427"/>
    </location>
</feature>
<keyword evidence="6" id="KW-1185">Reference proteome</keyword>
<feature type="domain" description="tRNA-splicing endonuclease subunit Sen54 N-terminal" evidence="4">
    <location>
        <begin position="79"/>
        <end position="158"/>
    </location>
</feature>
<comment type="similarity">
    <text evidence="1">Belongs to the SEN54 family.</text>
</comment>
<keyword evidence="5" id="KW-0540">Nuclease</keyword>
<name>A0A9P3PMG1_LYOSH</name>
<dbReference type="GO" id="GO:0004519">
    <property type="term" value="F:endonuclease activity"/>
    <property type="evidence" value="ECO:0007669"/>
    <property type="project" value="UniProtKB-KW"/>
</dbReference>
<evidence type="ECO:0000259" key="4">
    <source>
        <dbReference type="Pfam" id="PF12928"/>
    </source>
</evidence>
<feature type="compositionally biased region" description="Polar residues" evidence="3">
    <location>
        <begin position="395"/>
        <end position="415"/>
    </location>
</feature>
<dbReference type="OrthoDB" id="408683at2759"/>
<protein>
    <submittedName>
        <fullName evidence="5">tRNA-splicing endonuclease subunit sen54 N-term</fullName>
    </submittedName>
</protein>
<comment type="caution">
    <text evidence="5">The sequence shown here is derived from an EMBL/GenBank/DDBJ whole genome shotgun (WGS) entry which is preliminary data.</text>
</comment>
<dbReference type="InterPro" id="IPR024336">
    <property type="entry name" value="tRNA_splic_suSen54_N"/>
</dbReference>
<evidence type="ECO:0000256" key="3">
    <source>
        <dbReference type="SAM" id="MobiDB-lite"/>
    </source>
</evidence>
<dbReference type="InterPro" id="IPR024337">
    <property type="entry name" value="tRNA_splic_suSen54"/>
</dbReference>
<accession>A0A9P3PMG1</accession>
<evidence type="ECO:0000313" key="6">
    <source>
        <dbReference type="Proteomes" id="UP001063166"/>
    </source>
</evidence>
<dbReference type="EMBL" id="BRPK01000006">
    <property type="protein sequence ID" value="GLB39037.1"/>
    <property type="molecule type" value="Genomic_DNA"/>
</dbReference>
<feature type="region of interest" description="Disordered" evidence="3">
    <location>
        <begin position="1"/>
        <end position="42"/>
    </location>
</feature>
<evidence type="ECO:0000256" key="1">
    <source>
        <dbReference type="ARBA" id="ARBA00005736"/>
    </source>
</evidence>
<organism evidence="5 6">
    <name type="scientific">Lyophyllum shimeji</name>
    <name type="common">Hon-shimeji</name>
    <name type="synonym">Tricholoma shimeji</name>
    <dbReference type="NCBI Taxonomy" id="47721"/>
    <lineage>
        <taxon>Eukaryota</taxon>
        <taxon>Fungi</taxon>
        <taxon>Dikarya</taxon>
        <taxon>Basidiomycota</taxon>
        <taxon>Agaricomycotina</taxon>
        <taxon>Agaricomycetes</taxon>
        <taxon>Agaricomycetidae</taxon>
        <taxon>Agaricales</taxon>
        <taxon>Tricholomatineae</taxon>
        <taxon>Lyophyllaceae</taxon>
        <taxon>Lyophyllum</taxon>
    </lineage>
</organism>
<dbReference type="PANTHER" id="PTHR21027">
    <property type="entry name" value="TRNA-SPLICING ENDONUCLEASE SUBUNIT SEN54"/>
    <property type="match status" value="1"/>
</dbReference>
<feature type="compositionally biased region" description="Acidic residues" evidence="3">
    <location>
        <begin position="20"/>
        <end position="34"/>
    </location>
</feature>
<reference evidence="5" key="1">
    <citation type="submission" date="2022-07" db="EMBL/GenBank/DDBJ databases">
        <title>The genome of Lyophyllum shimeji provides insight into the initial evolution of ectomycorrhizal fungal genome.</title>
        <authorList>
            <person name="Kobayashi Y."/>
            <person name="Shibata T."/>
            <person name="Hirakawa H."/>
            <person name="Shigenobu S."/>
            <person name="Nishiyama T."/>
            <person name="Yamada A."/>
            <person name="Hasebe M."/>
            <person name="Kawaguchi M."/>
        </authorList>
    </citation>
    <scope>NUCLEOTIDE SEQUENCE</scope>
    <source>
        <strain evidence="5">AT787</strain>
    </source>
</reference>
<dbReference type="Proteomes" id="UP001063166">
    <property type="component" value="Unassembled WGS sequence"/>
</dbReference>
<evidence type="ECO:0000313" key="5">
    <source>
        <dbReference type="EMBL" id="GLB39037.1"/>
    </source>
</evidence>
<feature type="compositionally biased region" description="Low complexity" evidence="3">
    <location>
        <begin position="382"/>
        <end position="394"/>
    </location>
</feature>
<keyword evidence="5" id="KW-0378">Hydrolase</keyword>
<proteinExistence type="inferred from homology"/>
<dbReference type="Pfam" id="PF12928">
    <property type="entry name" value="tRNA_int_end_N2"/>
    <property type="match status" value="1"/>
</dbReference>
<keyword evidence="5" id="KW-0255">Endonuclease</keyword>
<dbReference type="AlphaFoldDB" id="A0A9P3PMG1"/>
<gene>
    <name evidence="5" type="primary">SEN54</name>
    <name evidence="5" type="ORF">LshimejAT787_0601990</name>
</gene>
<dbReference type="GO" id="GO:0000379">
    <property type="term" value="P:tRNA-type intron splice site recognition and cleavage"/>
    <property type="evidence" value="ECO:0007669"/>
    <property type="project" value="TreeGrafter"/>
</dbReference>
<sequence length="496" mass="55577">MDESYEQPTPLPAMPPASIQEEDEEQLSEEEDGGLDWTKLPGIARPVIPKRGEKEFEPKPGGGSGLQLHVLEHARAAMFDTLKATRTISSKAVSHAIWYPSIGRAHVTLAKGIHFSSMGHSAPGPVVDEKGVIKIQKRLELLPEEAIYLVERGSLFCWKAVDLDLSKAGLEDMPGAPMTVQQVYAEMIGVEDLTLDKLQVYTYLKRLGYAVTRANPPTSYYPTPPPWPTQALADKTSPSRSIIQRILSIFPYWLSRISRLWTKPFDWWRPLRISRWLHHDKNYPWMFRSLRFLSAGHKIPIHHPDPEKRLEAKKRSPYQIFYNLYKPSTPFKRSAPPLPDFQIVVINARTTPMPTLQELTDLFDVLPELPPPLPRRRQPLLTQARTASQAAASAPLSSDEPTASSSAPVAKSISTAPPAPAPPAATYQAPKPTLIQRLFPWAFPSQPIQPVEPVRRPHPFMALKAGKKLIVIAVVDAGSISFFRFGQGEFTEWPMV</sequence>